<dbReference type="AlphaFoldDB" id="A0ABD7DJG3"/>
<protein>
    <recommendedName>
        <fullName evidence="3">Group-specific protein</fullName>
    </recommendedName>
</protein>
<evidence type="ECO:0008006" key="3">
    <source>
        <dbReference type="Google" id="ProtNLM"/>
    </source>
</evidence>
<evidence type="ECO:0000313" key="2">
    <source>
        <dbReference type="Proteomes" id="UP000663613"/>
    </source>
</evidence>
<dbReference type="EMBL" id="CP070339">
    <property type="protein sequence ID" value="QRY16951.1"/>
    <property type="molecule type" value="Genomic_DNA"/>
</dbReference>
<name>A0ABD7DJG3_BACCE</name>
<accession>A0ABD7DJG3</accession>
<dbReference type="RefSeq" id="WP_098900137.1">
    <property type="nucleotide sequence ID" value="NZ_CP070339.1"/>
</dbReference>
<proteinExistence type="predicted"/>
<reference evidence="1 2" key="1">
    <citation type="submission" date="2021-02" db="EMBL/GenBank/DDBJ databases">
        <title>Bacillus cereus VKM B-370.</title>
        <authorList>
            <person name="Kazantseva O.A."/>
            <person name="Piligrimova E.G."/>
            <person name="Buzikov R.M."/>
            <person name="Shadrin A.M."/>
        </authorList>
    </citation>
    <scope>NUCLEOTIDE SEQUENCE [LARGE SCALE GENOMIC DNA]</scope>
    <source>
        <strain evidence="1 2">VKM B-370</strain>
    </source>
</reference>
<dbReference type="Proteomes" id="UP000663613">
    <property type="component" value="Chromosome"/>
</dbReference>
<gene>
    <name evidence="1" type="ORF">JTF64_06770</name>
</gene>
<organism evidence="1 2">
    <name type="scientific">Bacillus cereus</name>
    <dbReference type="NCBI Taxonomy" id="1396"/>
    <lineage>
        <taxon>Bacteria</taxon>
        <taxon>Bacillati</taxon>
        <taxon>Bacillota</taxon>
        <taxon>Bacilli</taxon>
        <taxon>Bacillales</taxon>
        <taxon>Bacillaceae</taxon>
        <taxon>Bacillus</taxon>
        <taxon>Bacillus cereus group</taxon>
    </lineage>
</organism>
<sequence length="103" mass="11855">MDNLETVINVLKEIRTSATAINSEFKLRETMDKYNMLFMGDKFSKITSPELRQYIIDNYQITISEEEFLKIIPTACETLGMKTEALVAVNDPSKTSAYFIKLF</sequence>
<evidence type="ECO:0000313" key="1">
    <source>
        <dbReference type="EMBL" id="QRY16951.1"/>
    </source>
</evidence>